<name>A0A8J9VXI1_BRALA</name>
<feature type="chain" id="PRO_5035470176" evidence="3">
    <location>
        <begin position="22"/>
        <end position="281"/>
    </location>
</feature>
<dbReference type="Proteomes" id="UP000838412">
    <property type="component" value="Chromosome 10"/>
</dbReference>
<evidence type="ECO:0000313" key="4">
    <source>
        <dbReference type="EMBL" id="CAH1238191.1"/>
    </source>
</evidence>
<organism evidence="4 5">
    <name type="scientific">Branchiostoma lanceolatum</name>
    <name type="common">Common lancelet</name>
    <name type="synonym">Amphioxus lanceolatum</name>
    <dbReference type="NCBI Taxonomy" id="7740"/>
    <lineage>
        <taxon>Eukaryota</taxon>
        <taxon>Metazoa</taxon>
        <taxon>Chordata</taxon>
        <taxon>Cephalochordata</taxon>
        <taxon>Leptocardii</taxon>
        <taxon>Amphioxiformes</taxon>
        <taxon>Branchiostomatidae</taxon>
        <taxon>Branchiostoma</taxon>
    </lineage>
</organism>
<reference evidence="4" key="1">
    <citation type="submission" date="2022-01" db="EMBL/GenBank/DDBJ databases">
        <authorList>
            <person name="Braso-Vives M."/>
        </authorList>
    </citation>
    <scope>NUCLEOTIDE SEQUENCE</scope>
</reference>
<evidence type="ECO:0000313" key="5">
    <source>
        <dbReference type="Proteomes" id="UP000838412"/>
    </source>
</evidence>
<keyword evidence="3" id="KW-0732">Signal</keyword>
<gene>
    <name evidence="4" type="primary">Hypp5538</name>
    <name evidence="4" type="ORF">BLAG_LOCUS2893</name>
</gene>
<feature type="region of interest" description="Disordered" evidence="1">
    <location>
        <begin position="234"/>
        <end position="281"/>
    </location>
</feature>
<dbReference type="OrthoDB" id="10055867at2759"/>
<keyword evidence="2" id="KW-0472">Membrane</keyword>
<dbReference type="EMBL" id="OV696695">
    <property type="protein sequence ID" value="CAH1238191.1"/>
    <property type="molecule type" value="Genomic_DNA"/>
</dbReference>
<protein>
    <submittedName>
        <fullName evidence="4">Hypp5538 protein</fullName>
    </submittedName>
</protein>
<accession>A0A8J9VXI1</accession>
<evidence type="ECO:0000256" key="2">
    <source>
        <dbReference type="SAM" id="Phobius"/>
    </source>
</evidence>
<feature type="transmembrane region" description="Helical" evidence="2">
    <location>
        <begin position="158"/>
        <end position="178"/>
    </location>
</feature>
<keyword evidence="2" id="KW-0812">Transmembrane</keyword>
<evidence type="ECO:0000256" key="1">
    <source>
        <dbReference type="SAM" id="MobiDB-lite"/>
    </source>
</evidence>
<dbReference type="AlphaFoldDB" id="A0A8J9VXI1"/>
<proteinExistence type="predicted"/>
<sequence length="281" mass="30751">MAVRRLAYFFLLVSVYVDSLANKVEMSDYCGSSLNITGPGELGWTKYSSITDCMVALVPHRKDVYITLHFDQVDIAGNFFCYDKIYICSHRPCTSHTADLIVCSGRTGGFKGTTGGTVYVRLPTANQAVSGSFTLHYYLIKDPAFAYRSKKSSISKDILEAAIGVGLLLVFVVGYLLVRWQARMIREGVNDVVEDAHIAPHSSPTQDEELGLEETGPISASDIHVSDVTLTEIPPPPTYEEVMSTPPSHTTDVDEDCPTHAPNRELDASSGQQHIDKGSVI</sequence>
<feature type="signal peptide" evidence="3">
    <location>
        <begin position="1"/>
        <end position="21"/>
    </location>
</feature>
<evidence type="ECO:0000256" key="3">
    <source>
        <dbReference type="SAM" id="SignalP"/>
    </source>
</evidence>
<keyword evidence="2" id="KW-1133">Transmembrane helix</keyword>
<keyword evidence="5" id="KW-1185">Reference proteome</keyword>